<evidence type="ECO:0008006" key="3">
    <source>
        <dbReference type="Google" id="ProtNLM"/>
    </source>
</evidence>
<evidence type="ECO:0000313" key="1">
    <source>
        <dbReference type="EMBL" id="THV23546.1"/>
    </source>
</evidence>
<comment type="caution">
    <text evidence="1">The sequence shown here is derived from an EMBL/GenBank/DDBJ whole genome shotgun (WGS) entry which is preliminary data.</text>
</comment>
<dbReference type="RefSeq" id="WP_136531919.1">
    <property type="nucleotide sequence ID" value="NZ_STGX01000021.1"/>
</dbReference>
<organism evidence="1 2">
    <name type="scientific">Glycomyces paridis</name>
    <dbReference type="NCBI Taxonomy" id="2126555"/>
    <lineage>
        <taxon>Bacteria</taxon>
        <taxon>Bacillati</taxon>
        <taxon>Actinomycetota</taxon>
        <taxon>Actinomycetes</taxon>
        <taxon>Glycomycetales</taxon>
        <taxon>Glycomycetaceae</taxon>
        <taxon>Glycomyces</taxon>
    </lineage>
</organism>
<dbReference type="Proteomes" id="UP000305792">
    <property type="component" value="Unassembled WGS sequence"/>
</dbReference>
<dbReference type="AlphaFoldDB" id="A0A4V4HMV4"/>
<dbReference type="EMBL" id="STGX01000021">
    <property type="protein sequence ID" value="THV23546.1"/>
    <property type="molecule type" value="Genomic_DNA"/>
</dbReference>
<proteinExistence type="predicted"/>
<keyword evidence="2" id="KW-1185">Reference proteome</keyword>
<gene>
    <name evidence="1" type="ORF">E9998_22370</name>
</gene>
<sequence length="131" mass="14311">MSAPAFVDEHRRVVAAPRGRVWEALHEYGGVLARDRDGLLFRLLGTEPHAGFAVSAAVPGERLVLQGRHRFSRYRLVFALSDAPGGTEVAARTYADFPGPQGFVYRTLVVGSRGHAVAVRGMLRSIDRASR</sequence>
<dbReference type="OrthoDB" id="164904at2"/>
<accession>A0A4V4HMV4</accession>
<dbReference type="SUPFAM" id="SSF55961">
    <property type="entry name" value="Bet v1-like"/>
    <property type="match status" value="1"/>
</dbReference>
<reference evidence="1 2" key="1">
    <citation type="journal article" date="2018" name="Int. J. Syst. Evol. Microbiol.">
        <title>Glycomyces paridis sp. nov., isolated from the medicinal plant Paris polyphylla.</title>
        <authorList>
            <person name="Fang X.M."/>
            <person name="Bai J.L."/>
            <person name="Su J."/>
            <person name="Zhao L.L."/>
            <person name="Liu H.Y."/>
            <person name="Ma B.P."/>
            <person name="Zhang Y.Q."/>
            <person name="Yu L.Y."/>
        </authorList>
    </citation>
    <scope>NUCLEOTIDE SEQUENCE [LARGE SCALE GENOMIC DNA]</scope>
    <source>
        <strain evidence="1 2">CPCC 204357</strain>
    </source>
</reference>
<protein>
    <recommendedName>
        <fullName evidence="3">DUF2867 domain-containing protein</fullName>
    </recommendedName>
</protein>
<evidence type="ECO:0000313" key="2">
    <source>
        <dbReference type="Proteomes" id="UP000305792"/>
    </source>
</evidence>
<name>A0A4V4HMV4_9ACTN</name>